<proteinExistence type="predicted"/>
<feature type="region of interest" description="Disordered" evidence="1">
    <location>
        <begin position="18"/>
        <end position="44"/>
    </location>
</feature>
<accession>A0AAN7M787</accession>
<evidence type="ECO:0000313" key="3">
    <source>
        <dbReference type="Proteomes" id="UP001346149"/>
    </source>
</evidence>
<evidence type="ECO:0000256" key="1">
    <source>
        <dbReference type="SAM" id="MobiDB-lite"/>
    </source>
</evidence>
<feature type="compositionally biased region" description="Low complexity" evidence="1">
    <location>
        <begin position="113"/>
        <end position="123"/>
    </location>
</feature>
<name>A0AAN7M787_TRANT</name>
<dbReference type="AlphaFoldDB" id="A0AAN7M787"/>
<organism evidence="2 3">
    <name type="scientific">Trapa natans</name>
    <name type="common">Water chestnut</name>
    <dbReference type="NCBI Taxonomy" id="22666"/>
    <lineage>
        <taxon>Eukaryota</taxon>
        <taxon>Viridiplantae</taxon>
        <taxon>Streptophyta</taxon>
        <taxon>Embryophyta</taxon>
        <taxon>Tracheophyta</taxon>
        <taxon>Spermatophyta</taxon>
        <taxon>Magnoliopsida</taxon>
        <taxon>eudicotyledons</taxon>
        <taxon>Gunneridae</taxon>
        <taxon>Pentapetalae</taxon>
        <taxon>rosids</taxon>
        <taxon>malvids</taxon>
        <taxon>Myrtales</taxon>
        <taxon>Lythraceae</taxon>
        <taxon>Trapa</taxon>
    </lineage>
</organism>
<sequence>MAYKIGYGEAQRIQVEETPPGVHQVGLPPMRKNPSPRRIPPPGPPCAALLEAVLGDPLLGSPPHQQDTLPLFLRLKASRLPDPARRAREGQAAARPQGLPRGVRGSERRRRLQAGLGAGDLLQPSTVRGAAEGRGRGPSPTAPFQCQSLNRYSFL</sequence>
<evidence type="ECO:0000313" key="2">
    <source>
        <dbReference type="EMBL" id="KAK4804298.1"/>
    </source>
</evidence>
<keyword evidence="3" id="KW-1185">Reference proteome</keyword>
<feature type="region of interest" description="Disordered" evidence="1">
    <location>
        <begin position="82"/>
        <end position="155"/>
    </location>
</feature>
<protein>
    <submittedName>
        <fullName evidence="2">Uncharacterized protein</fullName>
    </submittedName>
</protein>
<feature type="compositionally biased region" description="Low complexity" evidence="1">
    <location>
        <begin position="90"/>
        <end position="103"/>
    </location>
</feature>
<gene>
    <name evidence="2" type="ORF">SAY86_004115</name>
</gene>
<comment type="caution">
    <text evidence="2">The sequence shown here is derived from an EMBL/GenBank/DDBJ whole genome shotgun (WGS) entry which is preliminary data.</text>
</comment>
<reference evidence="2 3" key="1">
    <citation type="journal article" date="2023" name="Hortic Res">
        <title>Pangenome of water caltrop reveals structural variations and asymmetric subgenome divergence after allopolyploidization.</title>
        <authorList>
            <person name="Zhang X."/>
            <person name="Chen Y."/>
            <person name="Wang L."/>
            <person name="Yuan Y."/>
            <person name="Fang M."/>
            <person name="Shi L."/>
            <person name="Lu R."/>
            <person name="Comes H.P."/>
            <person name="Ma Y."/>
            <person name="Chen Y."/>
            <person name="Huang G."/>
            <person name="Zhou Y."/>
            <person name="Zheng Z."/>
            <person name="Qiu Y."/>
        </authorList>
    </citation>
    <scope>NUCLEOTIDE SEQUENCE [LARGE SCALE GENOMIC DNA]</scope>
    <source>
        <strain evidence="2">F231</strain>
    </source>
</reference>
<dbReference type="Proteomes" id="UP001346149">
    <property type="component" value="Unassembled WGS sequence"/>
</dbReference>
<feature type="compositionally biased region" description="Polar residues" evidence="1">
    <location>
        <begin position="142"/>
        <end position="155"/>
    </location>
</feature>
<dbReference type="EMBL" id="JAXQNO010000001">
    <property type="protein sequence ID" value="KAK4804298.1"/>
    <property type="molecule type" value="Genomic_DNA"/>
</dbReference>